<dbReference type="AlphaFoldDB" id="A0A662D2A4"/>
<dbReference type="PANTHER" id="PTHR23290:SF0">
    <property type="entry name" value="RRNA N6-ADENOSINE-METHYLTRANSFERASE METTL5"/>
    <property type="match status" value="1"/>
</dbReference>
<comment type="caution">
    <text evidence="2">The sequence shown here is derived from an EMBL/GenBank/DDBJ whole genome shotgun (WGS) entry which is preliminary data.</text>
</comment>
<keyword evidence="2" id="KW-0489">Methyltransferase</keyword>
<protein>
    <submittedName>
        <fullName evidence="2">Putative methyltransferase</fullName>
    </submittedName>
</protein>
<reference evidence="2 3" key="1">
    <citation type="submission" date="2018-06" db="EMBL/GenBank/DDBJ databases">
        <title>Extensive metabolic versatility and redundancy in microbially diverse, dynamic hydrothermal sediments.</title>
        <authorList>
            <person name="Dombrowski N."/>
            <person name="Teske A."/>
            <person name="Baker B.J."/>
        </authorList>
    </citation>
    <scope>NUCLEOTIDE SEQUENCE [LARGE SCALE GENOMIC DNA]</scope>
    <source>
        <strain evidence="2">B7_G13</strain>
    </source>
</reference>
<name>A0A662D2A4_UNCAE</name>
<evidence type="ECO:0000313" key="2">
    <source>
        <dbReference type="EMBL" id="RLE08892.1"/>
    </source>
</evidence>
<dbReference type="GO" id="GO:0006596">
    <property type="term" value="P:polyamine biosynthetic process"/>
    <property type="evidence" value="ECO:0007669"/>
    <property type="project" value="TreeGrafter"/>
</dbReference>
<dbReference type="InterPro" id="IPR029063">
    <property type="entry name" value="SAM-dependent_MTases_sf"/>
</dbReference>
<proteinExistence type="predicted"/>
<accession>A0A662D2A4</accession>
<dbReference type="Gene3D" id="1.10.10.10">
    <property type="entry name" value="Winged helix-like DNA-binding domain superfamily/Winged helix DNA-binding domain"/>
    <property type="match status" value="1"/>
</dbReference>
<dbReference type="InterPro" id="IPR036388">
    <property type="entry name" value="WH-like_DNA-bd_sf"/>
</dbReference>
<feature type="domain" description="N(4)-bis(aminopropyl)spermidine synthase C-terminal" evidence="1">
    <location>
        <begin position="123"/>
        <end position="370"/>
    </location>
</feature>
<organism evidence="2 3">
    <name type="scientific">Aerophobetes bacterium</name>
    <dbReference type="NCBI Taxonomy" id="2030807"/>
    <lineage>
        <taxon>Bacteria</taxon>
        <taxon>Candidatus Aerophobota</taxon>
    </lineage>
</organism>
<dbReference type="GO" id="GO:0008168">
    <property type="term" value="F:methyltransferase activity"/>
    <property type="evidence" value="ECO:0007669"/>
    <property type="project" value="UniProtKB-KW"/>
</dbReference>
<evidence type="ECO:0000313" key="3">
    <source>
        <dbReference type="Proteomes" id="UP000277457"/>
    </source>
</evidence>
<sequence length="376" mass="44218">MFTVVDLLIAHSLPIKELWTFLSRRRFPPISLKGGNLMNRTAGQILRQLARGPKDFWQLIRHQDSSIKEFIQTLKDLEKSQIIKKKGSVFKLNRKNIKVKPYIDFGCSVDENGVNLAENFNHLKERFRKLARERPLPREDYDQGFMREEDTLKRAIFMYERGDVEGKKIFILGDDDLLSLALGLMGLSNWITVLEADKRITDFITLRVKQFNLQGIEVLEYNALNELPLELRNRYHTFVTDPVETWLGFKVFVGRCIQSLKDRGCSGYFGLTHLEASLQKWYEFEKFLMDCNFVITDILRDFSFYPEDDNKWQRFYESYRLCKEFSGIGLPKIDWYRSSFVRIEAIDRIDPPELPSSLSSEELYLDEETWATPSVK</sequence>
<dbReference type="EMBL" id="QMPY01000003">
    <property type="protein sequence ID" value="RLE08892.1"/>
    <property type="molecule type" value="Genomic_DNA"/>
</dbReference>
<dbReference type="Pfam" id="PF01861">
    <property type="entry name" value="BpsA_C"/>
    <property type="match status" value="1"/>
</dbReference>
<gene>
    <name evidence="2" type="ORF">DRZ78_00155</name>
</gene>
<dbReference type="Proteomes" id="UP000277457">
    <property type="component" value="Unassembled WGS sequence"/>
</dbReference>
<dbReference type="PANTHER" id="PTHR23290">
    <property type="entry name" value="RRNA N6-ADENOSINE-METHYLTRANSFERASE METTL5"/>
    <property type="match status" value="1"/>
</dbReference>
<dbReference type="GO" id="GO:0032259">
    <property type="term" value="P:methylation"/>
    <property type="evidence" value="ECO:0007669"/>
    <property type="project" value="UniProtKB-KW"/>
</dbReference>
<dbReference type="Gene3D" id="3.40.50.150">
    <property type="entry name" value="Vaccinia Virus protein VP39"/>
    <property type="match status" value="1"/>
</dbReference>
<dbReference type="InterPro" id="IPR051720">
    <property type="entry name" value="rRNA_MeTrfase/Polyamine_Synth"/>
</dbReference>
<keyword evidence="2" id="KW-0808">Transferase</keyword>
<evidence type="ECO:0000259" key="1">
    <source>
        <dbReference type="Pfam" id="PF01861"/>
    </source>
</evidence>
<dbReference type="InterPro" id="IPR002723">
    <property type="entry name" value="BpsA_C"/>
</dbReference>